<dbReference type="GO" id="GO:0009791">
    <property type="term" value="P:post-embryonic development"/>
    <property type="evidence" value="ECO:0007669"/>
    <property type="project" value="Ensembl"/>
</dbReference>
<protein>
    <submittedName>
        <fullName evidence="4">Argininosuccinate lyase</fullName>
    </submittedName>
</protein>
<sequence length="515" mass="56393">MAPEEAEQSHVALLFVLRQREQLQQRNPVLTEADCDPLSGDKLYGGRLTGSLDPIMEKLNSSIEVDHRLAEVDVRSSIAYAKALEKAGILSKAEVEKIISGLEKISEEISKGTLVITKTDEDIHTTIERRLKELIGDVAGKLHTGRSRNDQVVTDLRLLMKSSITVLSGHLQQLIRTLVERASAEIEVILPGYTHLQRAQPIRWSHLLLSHAVALTRDSERLSEVKKRIDVLPLGSGALAGNPLGLDRELIRKGECLMDSILVPCLRATNEISFPLIFSPPVEFLSTSSLLMIHLSKLAEDLILFATKEFGFITLSDAFCTGSSLMPQKKNPDSLELIRSKTGRVIGRTIGLLVVLKGLPSAYNKDLQEDKEAVIDVIDTLSAVLQVTTGVISTLQINKETMEKALSPDMLATDLANLLVRKGMPFRQAHTAVGKAVHLAETKGVTLNHLSPEDLKSITPMLGGDISQVFNQQSSVEQYTSPGGTAKSSVSTQIEQLKELLKNQHARSLRALSEG</sequence>
<dbReference type="Proteomes" id="UP000472272">
    <property type="component" value="Chromosome 15"/>
</dbReference>
<dbReference type="InterPro" id="IPR008948">
    <property type="entry name" value="L-Aspartase-like"/>
</dbReference>
<dbReference type="Gene3D" id="1.20.200.10">
    <property type="entry name" value="Fumarase/aspartase (Central domain)"/>
    <property type="match status" value="1"/>
</dbReference>
<dbReference type="GO" id="GO:0042450">
    <property type="term" value="P:L-arginine biosynthetic process via ornithine"/>
    <property type="evidence" value="ECO:0007669"/>
    <property type="project" value="InterPro"/>
</dbReference>
<dbReference type="HAMAP" id="MF_00006">
    <property type="entry name" value="Arg_succ_lyase"/>
    <property type="match status" value="1"/>
</dbReference>
<dbReference type="PANTHER" id="PTHR43814:SF1">
    <property type="entry name" value="ARGININOSUCCINATE LYASE"/>
    <property type="match status" value="1"/>
</dbReference>
<dbReference type="InterPro" id="IPR022761">
    <property type="entry name" value="Fumarate_lyase_N"/>
</dbReference>
<accession>A0A670K5G4</accession>
<dbReference type="GO" id="GO:0005212">
    <property type="term" value="F:structural constituent of eye lens"/>
    <property type="evidence" value="ECO:0007669"/>
    <property type="project" value="UniProtKB-ARBA"/>
</dbReference>
<dbReference type="OMA" id="DFAIEFC"/>
<dbReference type="GO" id="GO:0045429">
    <property type="term" value="P:positive regulation of nitric oxide biosynthetic process"/>
    <property type="evidence" value="ECO:0007669"/>
    <property type="project" value="Ensembl"/>
</dbReference>
<dbReference type="InterPro" id="IPR009049">
    <property type="entry name" value="Argininosuccinate_lyase"/>
</dbReference>
<dbReference type="InterPro" id="IPR000362">
    <property type="entry name" value="Fumarate_lyase_fam"/>
</dbReference>
<feature type="domain" description="Fumarate lyase N-terminal" evidence="2">
    <location>
        <begin position="46"/>
        <end position="347"/>
    </location>
</feature>
<dbReference type="PROSITE" id="PS00163">
    <property type="entry name" value="FUMARATE_LYASES"/>
    <property type="match status" value="1"/>
</dbReference>
<dbReference type="Gene3D" id="1.10.40.30">
    <property type="entry name" value="Fumarase/aspartase (C-terminal domain)"/>
    <property type="match status" value="1"/>
</dbReference>
<dbReference type="Ensembl" id="ENSPMRT00000033365.1">
    <property type="protein sequence ID" value="ENSPMRP00000031450.1"/>
    <property type="gene ID" value="ENSPMRG00000019854.1"/>
</dbReference>
<dbReference type="InterPro" id="IPR024083">
    <property type="entry name" value="Fumarase/histidase_N"/>
</dbReference>
<dbReference type="InterPro" id="IPR029419">
    <property type="entry name" value="Arg_succ_lyase_C"/>
</dbReference>
<dbReference type="Pfam" id="PF00206">
    <property type="entry name" value="Lyase_1"/>
    <property type="match status" value="1"/>
</dbReference>
<dbReference type="CDD" id="cd01359">
    <property type="entry name" value="Argininosuccinate_lyase"/>
    <property type="match status" value="1"/>
</dbReference>
<reference evidence="4" key="2">
    <citation type="submission" date="2025-08" db="UniProtKB">
        <authorList>
            <consortium name="Ensembl"/>
        </authorList>
    </citation>
    <scope>IDENTIFICATION</scope>
</reference>
<gene>
    <name evidence="4" type="primary">ASL</name>
</gene>
<dbReference type="GO" id="GO:0019676">
    <property type="term" value="P:ammonia assimilation cycle"/>
    <property type="evidence" value="ECO:0007669"/>
    <property type="project" value="Ensembl"/>
</dbReference>
<dbReference type="AlphaFoldDB" id="A0A670K5G4"/>
<evidence type="ECO:0000259" key="3">
    <source>
        <dbReference type="Pfam" id="PF14698"/>
    </source>
</evidence>
<dbReference type="GO" id="GO:0007626">
    <property type="term" value="P:locomotory behavior"/>
    <property type="evidence" value="ECO:0007669"/>
    <property type="project" value="Ensembl"/>
</dbReference>
<reference evidence="4" key="3">
    <citation type="submission" date="2025-09" db="UniProtKB">
        <authorList>
            <consortium name="Ensembl"/>
        </authorList>
    </citation>
    <scope>IDENTIFICATION</scope>
</reference>
<dbReference type="GO" id="GO:0004056">
    <property type="term" value="F:argininosuccinate lyase activity"/>
    <property type="evidence" value="ECO:0007669"/>
    <property type="project" value="Ensembl"/>
</dbReference>
<dbReference type="SUPFAM" id="SSF48557">
    <property type="entry name" value="L-aspartase-like"/>
    <property type="match status" value="1"/>
</dbReference>
<reference evidence="4 5" key="1">
    <citation type="journal article" date="2019" name="Proc. Natl. Acad. Sci. U.S.A.">
        <title>Regulatory changes in pterin and carotenoid genes underlie balanced color polymorphisms in the wall lizard.</title>
        <authorList>
            <person name="Andrade P."/>
            <person name="Pinho C."/>
            <person name="Perez I de Lanuza G."/>
            <person name="Afonso S."/>
            <person name="Brejcha J."/>
            <person name="Rubin C.J."/>
            <person name="Wallerman O."/>
            <person name="Pereira P."/>
            <person name="Sabatino S.J."/>
            <person name="Bellati A."/>
            <person name="Pellitteri-Rosa D."/>
            <person name="Bosakova Z."/>
            <person name="Bunikis I."/>
            <person name="Carretero M.A."/>
            <person name="Feiner N."/>
            <person name="Marsik P."/>
            <person name="Pauperio F."/>
            <person name="Salvi D."/>
            <person name="Soler L."/>
            <person name="While G.M."/>
            <person name="Uller T."/>
            <person name="Font E."/>
            <person name="Andersson L."/>
            <person name="Carneiro M."/>
        </authorList>
    </citation>
    <scope>NUCLEOTIDE SEQUENCE</scope>
</reference>
<evidence type="ECO:0000313" key="4">
    <source>
        <dbReference type="Ensembl" id="ENSPMRP00000031450.1"/>
    </source>
</evidence>
<dbReference type="PRINTS" id="PR00149">
    <property type="entry name" value="FUMRATELYASE"/>
</dbReference>
<dbReference type="InterPro" id="IPR020557">
    <property type="entry name" value="Fumarate_lyase_CS"/>
</dbReference>
<evidence type="ECO:0000313" key="5">
    <source>
        <dbReference type="Proteomes" id="UP000472272"/>
    </source>
</evidence>
<dbReference type="GO" id="GO:0042802">
    <property type="term" value="F:identical protein binding"/>
    <property type="evidence" value="ECO:0007669"/>
    <property type="project" value="Ensembl"/>
</dbReference>
<evidence type="ECO:0000259" key="2">
    <source>
        <dbReference type="Pfam" id="PF00206"/>
    </source>
</evidence>
<dbReference type="GO" id="GO:0005829">
    <property type="term" value="C:cytosol"/>
    <property type="evidence" value="ECO:0007669"/>
    <property type="project" value="TreeGrafter"/>
</dbReference>
<dbReference type="Pfam" id="PF14698">
    <property type="entry name" value="ASL_C2"/>
    <property type="match status" value="1"/>
</dbReference>
<keyword evidence="5" id="KW-1185">Reference proteome</keyword>
<dbReference type="GeneTree" id="ENSGT00950000183122"/>
<dbReference type="PRINTS" id="PR00145">
    <property type="entry name" value="ARGSUCLYASE"/>
</dbReference>
<dbReference type="Gene3D" id="1.10.275.10">
    <property type="entry name" value="Fumarase/aspartase (N-terminal domain)"/>
    <property type="match status" value="1"/>
</dbReference>
<name>A0A670K5G4_PODMU</name>
<feature type="domain" description="Argininosuccinate lyase C-terminal" evidence="3">
    <location>
        <begin position="410"/>
        <end position="477"/>
    </location>
</feature>
<organism evidence="4 5">
    <name type="scientific">Podarcis muralis</name>
    <name type="common">Wall lizard</name>
    <name type="synonym">Lacerta muralis</name>
    <dbReference type="NCBI Taxonomy" id="64176"/>
    <lineage>
        <taxon>Eukaryota</taxon>
        <taxon>Metazoa</taxon>
        <taxon>Chordata</taxon>
        <taxon>Craniata</taxon>
        <taxon>Vertebrata</taxon>
        <taxon>Euteleostomi</taxon>
        <taxon>Lepidosauria</taxon>
        <taxon>Squamata</taxon>
        <taxon>Bifurcata</taxon>
        <taxon>Unidentata</taxon>
        <taxon>Episquamata</taxon>
        <taxon>Laterata</taxon>
        <taxon>Lacertibaenia</taxon>
        <taxon>Lacertidae</taxon>
        <taxon>Podarcis</taxon>
    </lineage>
</organism>
<dbReference type="PANTHER" id="PTHR43814">
    <property type="entry name" value="ARGININOSUCCINATE LYASE"/>
    <property type="match status" value="1"/>
</dbReference>
<comment type="similarity">
    <text evidence="1">Belongs to the lyase 1 family. Argininosuccinate lyase subfamily.</text>
</comment>
<evidence type="ECO:0000256" key="1">
    <source>
        <dbReference type="ARBA" id="ARBA00010755"/>
    </source>
</evidence>
<proteinExistence type="inferred from homology"/>
<dbReference type="NCBIfam" id="TIGR00838">
    <property type="entry name" value="argH"/>
    <property type="match status" value="1"/>
</dbReference>